<accession>A0AAW1CMJ8</accession>
<dbReference type="EMBL" id="JAPXFL010000010">
    <property type="protein sequence ID" value="KAK9500143.1"/>
    <property type="molecule type" value="Genomic_DNA"/>
</dbReference>
<feature type="region of interest" description="Disordered" evidence="1">
    <location>
        <begin position="1"/>
        <end position="115"/>
    </location>
</feature>
<proteinExistence type="predicted"/>
<dbReference type="AlphaFoldDB" id="A0AAW1CMJ8"/>
<protein>
    <submittedName>
        <fullName evidence="2">Uncharacterized protein</fullName>
    </submittedName>
</protein>
<organism evidence="2 3">
    <name type="scientific">Rhynocoris fuscipes</name>
    <dbReference type="NCBI Taxonomy" id="488301"/>
    <lineage>
        <taxon>Eukaryota</taxon>
        <taxon>Metazoa</taxon>
        <taxon>Ecdysozoa</taxon>
        <taxon>Arthropoda</taxon>
        <taxon>Hexapoda</taxon>
        <taxon>Insecta</taxon>
        <taxon>Pterygota</taxon>
        <taxon>Neoptera</taxon>
        <taxon>Paraneoptera</taxon>
        <taxon>Hemiptera</taxon>
        <taxon>Heteroptera</taxon>
        <taxon>Panheteroptera</taxon>
        <taxon>Cimicomorpha</taxon>
        <taxon>Reduviidae</taxon>
        <taxon>Harpactorinae</taxon>
        <taxon>Harpactorini</taxon>
        <taxon>Rhynocoris</taxon>
    </lineage>
</organism>
<evidence type="ECO:0000256" key="1">
    <source>
        <dbReference type="SAM" id="MobiDB-lite"/>
    </source>
</evidence>
<gene>
    <name evidence="2" type="ORF">O3M35_001459</name>
</gene>
<dbReference type="Proteomes" id="UP001461498">
    <property type="component" value="Unassembled WGS sequence"/>
</dbReference>
<evidence type="ECO:0000313" key="2">
    <source>
        <dbReference type="EMBL" id="KAK9500143.1"/>
    </source>
</evidence>
<comment type="caution">
    <text evidence="2">The sequence shown here is derived from an EMBL/GenBank/DDBJ whole genome shotgun (WGS) entry which is preliminary data.</text>
</comment>
<feature type="compositionally biased region" description="Low complexity" evidence="1">
    <location>
        <begin position="53"/>
        <end position="78"/>
    </location>
</feature>
<name>A0AAW1CMJ8_9HEMI</name>
<evidence type="ECO:0000313" key="3">
    <source>
        <dbReference type="Proteomes" id="UP001461498"/>
    </source>
</evidence>
<reference evidence="2 3" key="1">
    <citation type="submission" date="2022-12" db="EMBL/GenBank/DDBJ databases">
        <title>Chromosome-level genome assembly of true bugs.</title>
        <authorList>
            <person name="Ma L."/>
            <person name="Li H."/>
        </authorList>
    </citation>
    <scope>NUCLEOTIDE SEQUENCE [LARGE SCALE GENOMIC DNA]</scope>
    <source>
        <strain evidence="2">Lab_2022b</strain>
    </source>
</reference>
<keyword evidence="3" id="KW-1185">Reference proteome</keyword>
<sequence>MENRPIVFIQSGGDDRKLPNEYPSYTAYSRWPRLHPDNRLPTTLPLPANHHSQQQQQQERQQQLQQKLQQQLKQQLDQTRSSQINPAPPAPDRPLYNQRFAQQQQQQQLVGRGRPGSLQEAILTVRPLRQVRPRITAIPDGYP</sequence>